<dbReference type="AlphaFoldDB" id="A0AAN6ZBA5"/>
<reference evidence="1" key="1">
    <citation type="journal article" date="2023" name="Mol. Phylogenet. Evol.">
        <title>Genome-scale phylogeny and comparative genomics of the fungal order Sordariales.</title>
        <authorList>
            <person name="Hensen N."/>
            <person name="Bonometti L."/>
            <person name="Westerberg I."/>
            <person name="Brannstrom I.O."/>
            <person name="Guillou S."/>
            <person name="Cros-Aarteil S."/>
            <person name="Calhoun S."/>
            <person name="Haridas S."/>
            <person name="Kuo A."/>
            <person name="Mondo S."/>
            <person name="Pangilinan J."/>
            <person name="Riley R."/>
            <person name="LaButti K."/>
            <person name="Andreopoulos B."/>
            <person name="Lipzen A."/>
            <person name="Chen C."/>
            <person name="Yan M."/>
            <person name="Daum C."/>
            <person name="Ng V."/>
            <person name="Clum A."/>
            <person name="Steindorff A."/>
            <person name="Ohm R.A."/>
            <person name="Martin F."/>
            <person name="Silar P."/>
            <person name="Natvig D.O."/>
            <person name="Lalanne C."/>
            <person name="Gautier V."/>
            <person name="Ament-Velasquez S.L."/>
            <person name="Kruys A."/>
            <person name="Hutchinson M.I."/>
            <person name="Powell A.J."/>
            <person name="Barry K."/>
            <person name="Miller A.N."/>
            <person name="Grigoriev I.V."/>
            <person name="Debuchy R."/>
            <person name="Gladieux P."/>
            <person name="Hiltunen Thoren M."/>
            <person name="Johannesson H."/>
        </authorList>
    </citation>
    <scope>NUCLEOTIDE SEQUENCE</scope>
    <source>
        <strain evidence="1">CBS 123565</strain>
    </source>
</reference>
<dbReference type="EMBL" id="MU853416">
    <property type="protein sequence ID" value="KAK4132740.1"/>
    <property type="molecule type" value="Genomic_DNA"/>
</dbReference>
<evidence type="ECO:0000313" key="2">
    <source>
        <dbReference type="Proteomes" id="UP001304895"/>
    </source>
</evidence>
<feature type="non-terminal residue" evidence="1">
    <location>
        <position position="172"/>
    </location>
</feature>
<accession>A0AAN6ZBA5</accession>
<gene>
    <name evidence="1" type="ORF">BT67DRAFT_364387</name>
</gene>
<sequence>MKHVLQSYDNGTKPIRMNNAVYYYPIWSENDMDHFNSVLTSLEPYTAVCRGFQADVIATLLLARRFQITYSPLMGERTQPLVFETMALFGPMMASITIEVDFTKLSGGSDPPAANFNPQVGPDKLEESMNHFVKWQLTRSRDTPIQDLRILVRRYHGVRPGTAPPAPYTPMS</sequence>
<comment type="caution">
    <text evidence="1">The sequence shown here is derived from an EMBL/GenBank/DDBJ whole genome shotgun (WGS) entry which is preliminary data.</text>
</comment>
<organism evidence="1 2">
    <name type="scientific">Trichocladium antarcticum</name>
    <dbReference type="NCBI Taxonomy" id="1450529"/>
    <lineage>
        <taxon>Eukaryota</taxon>
        <taxon>Fungi</taxon>
        <taxon>Dikarya</taxon>
        <taxon>Ascomycota</taxon>
        <taxon>Pezizomycotina</taxon>
        <taxon>Sordariomycetes</taxon>
        <taxon>Sordariomycetidae</taxon>
        <taxon>Sordariales</taxon>
        <taxon>Chaetomiaceae</taxon>
        <taxon>Trichocladium</taxon>
    </lineage>
</organism>
<name>A0AAN6ZBA5_9PEZI</name>
<dbReference type="Proteomes" id="UP001304895">
    <property type="component" value="Unassembled WGS sequence"/>
</dbReference>
<evidence type="ECO:0000313" key="1">
    <source>
        <dbReference type="EMBL" id="KAK4132740.1"/>
    </source>
</evidence>
<reference evidence="1" key="2">
    <citation type="submission" date="2023-05" db="EMBL/GenBank/DDBJ databases">
        <authorList>
            <consortium name="Lawrence Berkeley National Laboratory"/>
            <person name="Steindorff A."/>
            <person name="Hensen N."/>
            <person name="Bonometti L."/>
            <person name="Westerberg I."/>
            <person name="Brannstrom I.O."/>
            <person name="Guillou S."/>
            <person name="Cros-Aarteil S."/>
            <person name="Calhoun S."/>
            <person name="Haridas S."/>
            <person name="Kuo A."/>
            <person name="Mondo S."/>
            <person name="Pangilinan J."/>
            <person name="Riley R."/>
            <person name="Labutti K."/>
            <person name="Andreopoulos B."/>
            <person name="Lipzen A."/>
            <person name="Chen C."/>
            <person name="Yanf M."/>
            <person name="Daum C."/>
            <person name="Ng V."/>
            <person name="Clum A."/>
            <person name="Ohm R."/>
            <person name="Martin F."/>
            <person name="Silar P."/>
            <person name="Natvig D."/>
            <person name="Lalanne C."/>
            <person name="Gautier V."/>
            <person name="Ament-Velasquez S.L."/>
            <person name="Kruys A."/>
            <person name="Hutchinson M.I."/>
            <person name="Powell A.J."/>
            <person name="Barry K."/>
            <person name="Miller A.N."/>
            <person name="Grigoriev I.V."/>
            <person name="Debuchy R."/>
            <person name="Gladieux P."/>
            <person name="Thoren M.H."/>
            <person name="Johannesson H."/>
        </authorList>
    </citation>
    <scope>NUCLEOTIDE SEQUENCE</scope>
    <source>
        <strain evidence="1">CBS 123565</strain>
    </source>
</reference>
<keyword evidence="2" id="KW-1185">Reference proteome</keyword>
<protein>
    <submittedName>
        <fullName evidence="1">Uncharacterized protein</fullName>
    </submittedName>
</protein>
<proteinExistence type="predicted"/>